<dbReference type="AlphaFoldDB" id="C5KY25"/>
<evidence type="ECO:0000313" key="3">
    <source>
        <dbReference type="Proteomes" id="UP000007800"/>
    </source>
</evidence>
<feature type="compositionally biased region" description="Polar residues" evidence="1">
    <location>
        <begin position="1"/>
        <end position="14"/>
    </location>
</feature>
<dbReference type="Proteomes" id="UP000007800">
    <property type="component" value="Unassembled WGS sequence"/>
</dbReference>
<sequence length="67" mass="7441">VLTYRSARTPSLSSRARRRRFKHASVAIPNCTQTTTHSATEEPHGEDSDATSQDGREFTSTFKDGND</sequence>
<accession>C5KY25</accession>
<reference evidence="2 3" key="1">
    <citation type="submission" date="2008-07" db="EMBL/GenBank/DDBJ databases">
        <authorList>
            <person name="El-Sayed N."/>
            <person name="Caler E."/>
            <person name="Inman J."/>
            <person name="Amedeo P."/>
            <person name="Hass B."/>
            <person name="Wortman J."/>
        </authorList>
    </citation>
    <scope>NUCLEOTIDE SEQUENCE [LARGE SCALE GENOMIC DNA]</scope>
    <source>
        <strain evidence="3">ATCC 50983 / TXsc</strain>
    </source>
</reference>
<evidence type="ECO:0000313" key="2">
    <source>
        <dbReference type="EMBL" id="EER10632.1"/>
    </source>
</evidence>
<proteinExistence type="predicted"/>
<gene>
    <name evidence="2" type="ORF">Pmar_PMAR019009</name>
</gene>
<dbReference type="InParanoid" id="C5KY25"/>
<name>C5KY25_PERM5</name>
<organism evidence="3">
    <name type="scientific">Perkinsus marinus (strain ATCC 50983 / TXsc)</name>
    <dbReference type="NCBI Taxonomy" id="423536"/>
    <lineage>
        <taxon>Eukaryota</taxon>
        <taxon>Sar</taxon>
        <taxon>Alveolata</taxon>
        <taxon>Perkinsozoa</taxon>
        <taxon>Perkinsea</taxon>
        <taxon>Perkinsida</taxon>
        <taxon>Perkinsidae</taxon>
        <taxon>Perkinsus</taxon>
    </lineage>
</organism>
<dbReference type="RefSeq" id="XP_002778837.1">
    <property type="nucleotide sequence ID" value="XM_002778791.1"/>
</dbReference>
<keyword evidence="3" id="KW-1185">Reference proteome</keyword>
<feature type="non-terminal residue" evidence="2">
    <location>
        <position position="67"/>
    </location>
</feature>
<feature type="compositionally biased region" description="Polar residues" evidence="1">
    <location>
        <begin position="50"/>
        <end position="67"/>
    </location>
</feature>
<evidence type="ECO:0000256" key="1">
    <source>
        <dbReference type="SAM" id="MobiDB-lite"/>
    </source>
</evidence>
<dbReference type="GeneID" id="9038848"/>
<feature type="region of interest" description="Disordered" evidence="1">
    <location>
        <begin position="1"/>
        <end position="67"/>
    </location>
</feature>
<protein>
    <submittedName>
        <fullName evidence="2">Uncharacterized protein</fullName>
    </submittedName>
</protein>
<dbReference type="EMBL" id="GG677298">
    <property type="protein sequence ID" value="EER10632.1"/>
    <property type="molecule type" value="Genomic_DNA"/>
</dbReference>
<feature type="non-terminal residue" evidence="2">
    <location>
        <position position="1"/>
    </location>
</feature>